<reference evidence="1 2" key="1">
    <citation type="submission" date="2020-03" db="EMBL/GenBank/DDBJ databases">
        <title>Genomic Encyclopedia of Type Strains, Phase IV (KMG-IV): sequencing the most valuable type-strain genomes for metagenomic binning, comparative biology and taxonomic classification.</title>
        <authorList>
            <person name="Goeker M."/>
        </authorList>
    </citation>
    <scope>NUCLEOTIDE SEQUENCE [LARGE SCALE GENOMIC DNA]</scope>
    <source>
        <strain evidence="1 2">DSM 105096</strain>
    </source>
</reference>
<name>A0ABX0XDM9_9BACT</name>
<keyword evidence="2" id="KW-1185">Reference proteome</keyword>
<protein>
    <submittedName>
        <fullName evidence="1">Uncharacterized protein</fullName>
    </submittedName>
</protein>
<dbReference type="Proteomes" id="UP000770785">
    <property type="component" value="Unassembled WGS sequence"/>
</dbReference>
<accession>A0ABX0XDM9</accession>
<organism evidence="1 2">
    <name type="scientific">Neolewinella antarctica</name>
    <dbReference type="NCBI Taxonomy" id="442734"/>
    <lineage>
        <taxon>Bacteria</taxon>
        <taxon>Pseudomonadati</taxon>
        <taxon>Bacteroidota</taxon>
        <taxon>Saprospiria</taxon>
        <taxon>Saprospirales</taxon>
        <taxon>Lewinellaceae</taxon>
        <taxon>Neolewinella</taxon>
    </lineage>
</organism>
<proteinExistence type="predicted"/>
<comment type="caution">
    <text evidence="1">The sequence shown here is derived from an EMBL/GenBank/DDBJ whole genome shotgun (WGS) entry which is preliminary data.</text>
</comment>
<dbReference type="EMBL" id="JAATJH010000005">
    <property type="protein sequence ID" value="NJC27414.1"/>
    <property type="molecule type" value="Genomic_DNA"/>
</dbReference>
<evidence type="ECO:0000313" key="1">
    <source>
        <dbReference type="EMBL" id="NJC27414.1"/>
    </source>
</evidence>
<gene>
    <name evidence="1" type="ORF">GGR27_002931</name>
</gene>
<sequence length="35" mass="3757">MHTIGAPAAKRLRLSAEFSDSVKIEVLFKIKGGGE</sequence>
<evidence type="ECO:0000313" key="2">
    <source>
        <dbReference type="Proteomes" id="UP000770785"/>
    </source>
</evidence>